<protein>
    <submittedName>
        <fullName evidence="2">Uncharacterized protein</fullName>
    </submittedName>
</protein>
<feature type="region of interest" description="Disordered" evidence="1">
    <location>
        <begin position="1"/>
        <end position="24"/>
    </location>
</feature>
<dbReference type="InterPro" id="IPR036770">
    <property type="entry name" value="Ankyrin_rpt-contain_sf"/>
</dbReference>
<dbReference type="Proteomes" id="UP000006906">
    <property type="component" value="Chromosome 1"/>
</dbReference>
<feature type="compositionally biased region" description="Gly residues" evidence="1">
    <location>
        <begin position="360"/>
        <end position="381"/>
    </location>
</feature>
<evidence type="ECO:0000313" key="2">
    <source>
        <dbReference type="EMBL" id="PNW88769.1"/>
    </source>
</evidence>
<reference evidence="2 3" key="1">
    <citation type="journal article" date="2007" name="Science">
        <title>The Chlamydomonas genome reveals the evolution of key animal and plant functions.</title>
        <authorList>
            <person name="Merchant S.S."/>
            <person name="Prochnik S.E."/>
            <person name="Vallon O."/>
            <person name="Harris E.H."/>
            <person name="Karpowicz S.J."/>
            <person name="Witman G.B."/>
            <person name="Terry A."/>
            <person name="Salamov A."/>
            <person name="Fritz-Laylin L.K."/>
            <person name="Marechal-Drouard L."/>
            <person name="Marshall W.F."/>
            <person name="Qu L.H."/>
            <person name="Nelson D.R."/>
            <person name="Sanderfoot A.A."/>
            <person name="Spalding M.H."/>
            <person name="Kapitonov V.V."/>
            <person name="Ren Q."/>
            <person name="Ferris P."/>
            <person name="Lindquist E."/>
            <person name="Shapiro H."/>
            <person name="Lucas S.M."/>
            <person name="Grimwood J."/>
            <person name="Schmutz J."/>
            <person name="Cardol P."/>
            <person name="Cerutti H."/>
            <person name="Chanfreau G."/>
            <person name="Chen C.L."/>
            <person name="Cognat V."/>
            <person name="Croft M.T."/>
            <person name="Dent R."/>
            <person name="Dutcher S."/>
            <person name="Fernandez E."/>
            <person name="Fukuzawa H."/>
            <person name="Gonzalez-Ballester D."/>
            <person name="Gonzalez-Halphen D."/>
            <person name="Hallmann A."/>
            <person name="Hanikenne M."/>
            <person name="Hippler M."/>
            <person name="Inwood W."/>
            <person name="Jabbari K."/>
            <person name="Kalanon M."/>
            <person name="Kuras R."/>
            <person name="Lefebvre P.A."/>
            <person name="Lemaire S.D."/>
            <person name="Lobanov A.V."/>
            <person name="Lohr M."/>
            <person name="Manuell A."/>
            <person name="Meier I."/>
            <person name="Mets L."/>
            <person name="Mittag M."/>
            <person name="Mittelmeier T."/>
            <person name="Moroney J.V."/>
            <person name="Moseley J."/>
            <person name="Napoli C."/>
            <person name="Nedelcu A.M."/>
            <person name="Niyogi K."/>
            <person name="Novoselov S.V."/>
            <person name="Paulsen I.T."/>
            <person name="Pazour G."/>
            <person name="Purton S."/>
            <person name="Ral J.P."/>
            <person name="Riano-Pachon D.M."/>
            <person name="Riekhof W."/>
            <person name="Rymarquis L."/>
            <person name="Schroda M."/>
            <person name="Stern D."/>
            <person name="Umen J."/>
            <person name="Willows R."/>
            <person name="Wilson N."/>
            <person name="Zimmer S.L."/>
            <person name="Allmer J."/>
            <person name="Balk J."/>
            <person name="Bisova K."/>
            <person name="Chen C.J."/>
            <person name="Elias M."/>
            <person name="Gendler K."/>
            <person name="Hauser C."/>
            <person name="Lamb M.R."/>
            <person name="Ledford H."/>
            <person name="Long J.C."/>
            <person name="Minagawa J."/>
            <person name="Page M.D."/>
            <person name="Pan J."/>
            <person name="Pootakham W."/>
            <person name="Roje S."/>
            <person name="Rose A."/>
            <person name="Stahlberg E."/>
            <person name="Terauchi A.M."/>
            <person name="Yang P."/>
            <person name="Ball S."/>
            <person name="Bowler C."/>
            <person name="Dieckmann C.L."/>
            <person name="Gladyshev V.N."/>
            <person name="Green P."/>
            <person name="Jorgensen R."/>
            <person name="Mayfield S."/>
            <person name="Mueller-Roeber B."/>
            <person name="Rajamani S."/>
            <person name="Sayre R.T."/>
            <person name="Brokstein P."/>
            <person name="Dubchak I."/>
            <person name="Goodstein D."/>
            <person name="Hornick L."/>
            <person name="Huang Y.W."/>
            <person name="Jhaveri J."/>
            <person name="Luo Y."/>
            <person name="Martinez D."/>
            <person name="Ngau W.C."/>
            <person name="Otillar B."/>
            <person name="Poliakov A."/>
            <person name="Porter A."/>
            <person name="Szajkowski L."/>
            <person name="Werner G."/>
            <person name="Zhou K."/>
            <person name="Grigoriev I.V."/>
            <person name="Rokhsar D.S."/>
            <person name="Grossman A.R."/>
        </authorList>
    </citation>
    <scope>NUCLEOTIDE SEQUENCE [LARGE SCALE GENOMIC DNA]</scope>
    <source>
        <strain evidence="3">CC-503</strain>
    </source>
</reference>
<proteinExistence type="predicted"/>
<keyword evidence="3" id="KW-1185">Reference proteome</keyword>
<dbReference type="Gene3D" id="1.25.40.20">
    <property type="entry name" value="Ankyrin repeat-containing domain"/>
    <property type="match status" value="1"/>
</dbReference>
<dbReference type="EMBL" id="CM008962">
    <property type="protein sequence ID" value="PNW88769.1"/>
    <property type="molecule type" value="Genomic_DNA"/>
</dbReference>
<organism evidence="2 3">
    <name type="scientific">Chlamydomonas reinhardtii</name>
    <name type="common">Chlamydomonas smithii</name>
    <dbReference type="NCBI Taxonomy" id="3055"/>
    <lineage>
        <taxon>Eukaryota</taxon>
        <taxon>Viridiplantae</taxon>
        <taxon>Chlorophyta</taxon>
        <taxon>core chlorophytes</taxon>
        <taxon>Chlorophyceae</taxon>
        <taxon>CS clade</taxon>
        <taxon>Chlamydomonadales</taxon>
        <taxon>Chlamydomonadaceae</taxon>
        <taxon>Chlamydomonas</taxon>
    </lineage>
</organism>
<dbReference type="GeneID" id="5715622"/>
<gene>
    <name evidence="2" type="ORF">CHLRE_01g043800v5</name>
</gene>
<dbReference type="Gramene" id="PNW88769">
    <property type="protein sequence ID" value="PNW88769"/>
    <property type="gene ID" value="CHLRE_01g043800v5"/>
</dbReference>
<evidence type="ECO:0000313" key="3">
    <source>
        <dbReference type="Proteomes" id="UP000006906"/>
    </source>
</evidence>
<dbReference type="RefSeq" id="XP_042928759.1">
    <property type="nucleotide sequence ID" value="XM_043058845.1"/>
</dbReference>
<dbReference type="ExpressionAtlas" id="A0A2K3E7K8">
    <property type="expression patterns" value="baseline"/>
</dbReference>
<dbReference type="AlphaFoldDB" id="A0A2K3E7K8"/>
<evidence type="ECO:0000256" key="1">
    <source>
        <dbReference type="SAM" id="MobiDB-lite"/>
    </source>
</evidence>
<dbReference type="OrthoDB" id="423576at2759"/>
<dbReference type="InParanoid" id="A0A2K3E7K8"/>
<dbReference type="KEGG" id="cre:CHLRE_01g043800v5"/>
<sequence length="670" mass="71409">MGCGASHPADTVLGEPTRQGTADTVNAGMVHGSRGSYAGIPLLEMYRDVEEKLLKQAHDRNYDKAALNTKLLEAQGAPGLQAKSALLQVYRTQADVYTDFAAKSPLYINMPTVCAAGPGNAIPGSLMLGKAAELEAEVDALGRGGADGQSPVPPNTPLLGEHLTAVMKLKAMWGRKLLQITLTVYTHPVLGRVALVQPLLLTACVQRLFAEGEEIVTALLEGGASPNVRNSLNMTALMMVVAALAKRLAGALDNGYNDDLTADAAKATAVARLLLAAGADVRAWMLGFGRTWSAMSEREQEVALNFGSIQATRAVLHLDRYTVRDGYDLLLRPLRERAEAVSPGAGAHLDQLEQLLTHGLPGGGSGAGGGEPGAGGAGGAGVLERSDSARGAAGCGTSLAVNKDVTWPWVQAMSNITWAVSQVAMGSDAAARRAILRALQTQAPFALPPMSVVSVAQLRQQGRIPRFSRVDSAKDMHDAAETAAAPAAAADAPPPQPLPFEPLQVDELPPGCVVVFVSHRWLGRGCPDDDKGTKLKQVYAIADHVAKHRRVPADKVYLWLDYSVVDQDNPMPGVQALPVYIACCDEFVYVHHDEYWERAWCLTEQFMHWKLGTGESKHRLDPTGLAFTTESSRVQPPDPTYGKLAVEADRIALASMTSIMPYTLPGDEDY</sequence>
<accession>A0A2K3E7K8</accession>
<dbReference type="PaxDb" id="3055-EDP09921"/>
<name>A0A2K3E7K8_CHLRE</name>
<feature type="region of interest" description="Disordered" evidence="1">
    <location>
        <begin position="360"/>
        <end position="382"/>
    </location>
</feature>